<dbReference type="AlphaFoldDB" id="A0A249JYN9"/>
<dbReference type="KEGG" id="abam:B1s21122_04860"/>
<protein>
    <submittedName>
        <fullName evidence="1">DUF4012 domain-containing protein</fullName>
    </submittedName>
</protein>
<keyword evidence="2" id="KW-1185">Reference proteome</keyword>
<organism evidence="1 2">
    <name type="scientific">Candidatus Nanopelagicus limnae</name>
    <dbReference type="NCBI Taxonomy" id="1884634"/>
    <lineage>
        <taxon>Bacteria</taxon>
        <taxon>Bacillati</taxon>
        <taxon>Actinomycetota</taxon>
        <taxon>Actinomycetes</taxon>
        <taxon>Candidatus Nanopelagicales</taxon>
        <taxon>Candidatus Nanopelagicaceae</taxon>
        <taxon>Candidatus Nanopelagicus</taxon>
    </lineage>
</organism>
<name>A0A249JYN9_9ACTN</name>
<accession>A0A249JYN9</accession>
<dbReference type="RefSeq" id="WP_095680959.1">
    <property type="nucleotide sequence ID" value="NZ_CP016768.2"/>
</dbReference>
<dbReference type="OrthoDB" id="3203519at2"/>
<dbReference type="EMBL" id="CP016768">
    <property type="protein sequence ID" value="ASY09653.1"/>
    <property type="molecule type" value="Genomic_DNA"/>
</dbReference>
<dbReference type="InterPro" id="IPR025101">
    <property type="entry name" value="DUF4012"/>
</dbReference>
<reference evidence="2" key="1">
    <citation type="submission" date="2016-10" db="EMBL/GenBank/DDBJ databases">
        <title>High microdiversification within the ubiquitous acI lineage of Actinobacteria.</title>
        <authorList>
            <person name="Neuenschwander S.M."/>
            <person name="Salcher M."/>
            <person name="Ghai R."/>
            <person name="Pernthaler J."/>
        </authorList>
    </citation>
    <scope>NUCLEOTIDE SEQUENCE [LARGE SCALE GENOMIC DNA]</scope>
</reference>
<evidence type="ECO:0000313" key="1">
    <source>
        <dbReference type="EMBL" id="ASY09653.1"/>
    </source>
</evidence>
<dbReference type="Pfam" id="PF13196">
    <property type="entry name" value="DUF4012"/>
    <property type="match status" value="1"/>
</dbReference>
<gene>
    <name evidence="1" type="ORF">B1s21122_04860</name>
</gene>
<evidence type="ECO:0000313" key="2">
    <source>
        <dbReference type="Proteomes" id="UP000217153"/>
    </source>
</evidence>
<proteinExistence type="predicted"/>
<sequence>MLKVKYLWALLTLPLIWLLLLLAVSIPAVGHARGYIKVVKSDYSEQSAITSADSLNSDINRVFSIIDLPISKQISSLFGLNFSNIKNEITAAVSTGPILAGTDKPKRYLIAFQNSAEARGTGGILGAYAIVEFKKGSLKVIATGSNEPLYGSSLEKIPIDMPDEYKRLYGENPAILQNSNLSPHFPYGAEIWLALWKKEFGQSLNGVIAIDPTALSYILRSTGPITLNSGEKITSENLVAGTLKDAYKRFEKDNKARKQYLVDIMNATVKLLNSGEYSKLKMAQAIRDGIVANRILFYSTDESAQKKLSETRLGGFMSLEGNNEFRTVIQNIDAGKLDYYLDRSVEIESKSCEKDRQTQVRIRVTNTLKTGVGLSPYVLTRADKGKPASLVTGAHRFKVFIYGPTNARLISVSRENRTADLGGASVERKRPIYVADVDLAPGASEELLANFSGGVGKISFVDQPLVLETKLSIKDKC</sequence>
<dbReference type="Proteomes" id="UP000217153">
    <property type="component" value="Chromosome"/>
</dbReference>